<proteinExistence type="predicted"/>
<accession>A0A644U436</accession>
<dbReference type="AlphaFoldDB" id="A0A644U436"/>
<name>A0A644U436_9ZZZZ</name>
<feature type="region of interest" description="Disordered" evidence="1">
    <location>
        <begin position="1"/>
        <end position="26"/>
    </location>
</feature>
<evidence type="ECO:0000313" key="2">
    <source>
        <dbReference type="EMBL" id="MPL73688.1"/>
    </source>
</evidence>
<reference evidence="2" key="1">
    <citation type="submission" date="2019-08" db="EMBL/GenBank/DDBJ databases">
        <authorList>
            <person name="Kucharzyk K."/>
            <person name="Murdoch R.W."/>
            <person name="Higgins S."/>
            <person name="Loffler F."/>
        </authorList>
    </citation>
    <scope>NUCLEOTIDE SEQUENCE</scope>
</reference>
<comment type="caution">
    <text evidence="2">The sequence shown here is derived from an EMBL/GenBank/DDBJ whole genome shotgun (WGS) entry which is preliminary data.</text>
</comment>
<organism evidence="2">
    <name type="scientific">bioreactor metagenome</name>
    <dbReference type="NCBI Taxonomy" id="1076179"/>
    <lineage>
        <taxon>unclassified sequences</taxon>
        <taxon>metagenomes</taxon>
        <taxon>ecological metagenomes</taxon>
    </lineage>
</organism>
<gene>
    <name evidence="2" type="ORF">SDC9_19494</name>
</gene>
<evidence type="ECO:0000256" key="1">
    <source>
        <dbReference type="SAM" id="MobiDB-lite"/>
    </source>
</evidence>
<protein>
    <submittedName>
        <fullName evidence="2">Uncharacterized protein</fullName>
    </submittedName>
</protein>
<dbReference type="EMBL" id="VSSQ01000075">
    <property type="protein sequence ID" value="MPL73688.1"/>
    <property type="molecule type" value="Genomic_DNA"/>
</dbReference>
<sequence>MTGTARSDAPGRGPCAGLPPPRSEARGLAQRAPVLQLLGNEEGEFQRLRGIQPRVAGGVVAARQILVRDRTHAAGAFGHVAAGHLEMHAARDRALGLVHAEELAHLAQHGIEGPGLEARRRLDRVAMHRVARPQHVRTFGLHRADQPRQMLADLAGAKARDQCQPSGFVLRVQLRHQHLQIVGRGRGTAFQPDRVLHAAAELDMRAVGLTGAVADPDHVARARQRNARGAVDTAQRLFVFQQQRLVRGVEIDLRELMRGVRGHPGRGHEVHRIADALGHLAIARGLVLVGEAGDPALHPVDVGIAAGREGAQQVQRGRGLGIGLQHPVGIGHAGLGGEVEAVDDVAAIARQLDAADRLGRGRARLGELPGHAPDLDHRHFRAPGQHDRHLQHHLEGVADVVGGEFGKALGAVAALQQERLTTRGLRQIRLQPARLAGEDERRHLGELRLDRAERSRVGIVGHLHPRFRAPAGLRPPLDHLLLQDFHRLRGYKAGVSENKPVFPQARAKMTVARTDVRTGSDAPLRGAAFPAFCA</sequence>